<protein>
    <submittedName>
        <fullName evidence="2">Uncharacterized protein</fullName>
    </submittedName>
</protein>
<evidence type="ECO:0000313" key="3">
    <source>
        <dbReference type="Proteomes" id="UP000070544"/>
    </source>
</evidence>
<evidence type="ECO:0000313" key="2">
    <source>
        <dbReference type="EMBL" id="KXS18415.1"/>
    </source>
</evidence>
<name>A0A139APK0_GONPJ</name>
<keyword evidence="3" id="KW-1185">Reference proteome</keyword>
<reference evidence="2 3" key="1">
    <citation type="journal article" date="2015" name="Genome Biol. Evol.">
        <title>Phylogenomic analyses indicate that early fungi evolved digesting cell walls of algal ancestors of land plants.</title>
        <authorList>
            <person name="Chang Y."/>
            <person name="Wang S."/>
            <person name="Sekimoto S."/>
            <person name="Aerts A.L."/>
            <person name="Choi C."/>
            <person name="Clum A."/>
            <person name="LaButti K.M."/>
            <person name="Lindquist E.A."/>
            <person name="Yee Ngan C."/>
            <person name="Ohm R.A."/>
            <person name="Salamov A.A."/>
            <person name="Grigoriev I.V."/>
            <person name="Spatafora J.W."/>
            <person name="Berbee M.L."/>
        </authorList>
    </citation>
    <scope>NUCLEOTIDE SEQUENCE [LARGE SCALE GENOMIC DNA]</scope>
    <source>
        <strain evidence="2 3">JEL478</strain>
    </source>
</reference>
<feature type="region of interest" description="Disordered" evidence="1">
    <location>
        <begin position="1"/>
        <end position="37"/>
    </location>
</feature>
<feature type="region of interest" description="Disordered" evidence="1">
    <location>
        <begin position="205"/>
        <end position="244"/>
    </location>
</feature>
<organism evidence="2 3">
    <name type="scientific">Gonapodya prolifera (strain JEL478)</name>
    <name type="common">Monoblepharis prolifera</name>
    <dbReference type="NCBI Taxonomy" id="1344416"/>
    <lineage>
        <taxon>Eukaryota</taxon>
        <taxon>Fungi</taxon>
        <taxon>Fungi incertae sedis</taxon>
        <taxon>Chytridiomycota</taxon>
        <taxon>Chytridiomycota incertae sedis</taxon>
        <taxon>Monoblepharidomycetes</taxon>
        <taxon>Monoblepharidales</taxon>
        <taxon>Gonapodyaceae</taxon>
        <taxon>Gonapodya</taxon>
    </lineage>
</organism>
<sequence length="648" mass="70673">MSPAEFRDRKHRQHQQTKQQQPTGNVRGQPFGALSNQPFEVDPNLFPIVMPGLGRANLSYGRYTDPLKSLDPEFQQWYGDENSVASLEGARERWSTVRRWKVETDRWKRAKGLWKVVVAEGEVAGSDKKGDAADDLDRIDDMNEDPLAKEITDPLGFHVVVSGMSEAVPPPQQSSKMRDSATTEGRLDDTADIEAALRDQVEFWSEDEDLPASGGVSRPSPLSDSKRRSDENSSPSVSSGWNVPTFRGLLSKAQDVIRSLGEESVVRQRAPSQTAKLGESTRILEKAKVQRSDVATAASSRPSYTSFLVPVNGIPEMFNRPIMVHSSLLPADVKPNRRTSTQSPLRTEMPRVRIEGPLTESEGKVAGVNHFNEDFGDVTRATMKNSSSDEFVVASNLTPAILVSEDDPDPPTLPMVCIENATVVFDNGLPLDHHPTPFGKPRGDLLSEEWGDQVSVEPRALPQSRGTKSAVVQQPKKVPLETMRGPSYLKRHSEAPKLPVLEMSRSNASSTEFSMEVPGSAPNEIQNQIEHAVGLATAVPFIAVTSASFDSAKKNATVTAKPSGTAPKIVPSVGIFQPGTVANIVSDSGEATTSKVQTPIPPRQPQAFLSDEDLSFPPYNFALALRRRTGSNESVLNQDMLDRGAGDV</sequence>
<feature type="compositionally biased region" description="Polar residues" evidence="1">
    <location>
        <begin position="232"/>
        <end position="242"/>
    </location>
</feature>
<dbReference type="AlphaFoldDB" id="A0A139APK0"/>
<dbReference type="Proteomes" id="UP000070544">
    <property type="component" value="Unassembled WGS sequence"/>
</dbReference>
<evidence type="ECO:0000256" key="1">
    <source>
        <dbReference type="SAM" id="MobiDB-lite"/>
    </source>
</evidence>
<gene>
    <name evidence="2" type="ORF">M427DRAFT_53802</name>
</gene>
<accession>A0A139APK0</accession>
<dbReference type="EMBL" id="KQ965742">
    <property type="protein sequence ID" value="KXS18415.1"/>
    <property type="molecule type" value="Genomic_DNA"/>
</dbReference>
<feature type="compositionally biased region" description="Basic and acidic residues" evidence="1">
    <location>
        <begin position="176"/>
        <end position="190"/>
    </location>
</feature>
<proteinExistence type="predicted"/>
<feature type="region of interest" description="Disordered" evidence="1">
    <location>
        <begin position="165"/>
        <end position="190"/>
    </location>
</feature>